<feature type="transmembrane region" description="Helical" evidence="1">
    <location>
        <begin position="383"/>
        <end position="404"/>
    </location>
</feature>
<keyword evidence="1" id="KW-0812">Transmembrane</keyword>
<dbReference type="AlphaFoldDB" id="A0A432VW36"/>
<keyword evidence="1" id="KW-0472">Membrane</keyword>
<dbReference type="PANTHER" id="PTHR20992:SF9">
    <property type="entry name" value="AT15442P-RELATED"/>
    <property type="match status" value="1"/>
</dbReference>
<reference evidence="2 3" key="1">
    <citation type="journal article" date="2011" name="Front. Microbiol.">
        <title>Genomic signatures of strain selection and enhancement in Bacillus atrophaeus var. globigii, a historical biowarfare simulant.</title>
        <authorList>
            <person name="Gibbons H.S."/>
            <person name="Broomall S.M."/>
            <person name="McNew L.A."/>
            <person name="Daligault H."/>
            <person name="Chapman C."/>
            <person name="Bruce D."/>
            <person name="Karavis M."/>
            <person name="Krepps M."/>
            <person name="McGregor P.A."/>
            <person name="Hong C."/>
            <person name="Park K.H."/>
            <person name="Akmal A."/>
            <person name="Feldman A."/>
            <person name="Lin J.S."/>
            <person name="Chang W.E."/>
            <person name="Higgs B.W."/>
            <person name="Demirev P."/>
            <person name="Lindquist J."/>
            <person name="Liem A."/>
            <person name="Fochler E."/>
            <person name="Read T.D."/>
            <person name="Tapia R."/>
            <person name="Johnson S."/>
            <person name="Bishop-Lilly K.A."/>
            <person name="Detter C."/>
            <person name="Han C."/>
            <person name="Sozhamannan S."/>
            <person name="Rosenzweig C.N."/>
            <person name="Skowronski E.W."/>
        </authorList>
    </citation>
    <scope>NUCLEOTIDE SEQUENCE [LARGE SCALE GENOMIC DNA]</scope>
    <source>
        <strain evidence="2 3">AK5</strain>
    </source>
</reference>
<gene>
    <name evidence="2" type="ORF">CWE06_05525</name>
</gene>
<dbReference type="EMBL" id="PIPI01000002">
    <property type="protein sequence ID" value="RUO20763.1"/>
    <property type="molecule type" value="Genomic_DNA"/>
</dbReference>
<dbReference type="RefSeq" id="WP_126791979.1">
    <property type="nucleotide sequence ID" value="NZ_PIPI01000002.1"/>
</dbReference>
<feature type="transmembrane region" description="Helical" evidence="1">
    <location>
        <begin position="416"/>
        <end position="437"/>
    </location>
</feature>
<name>A0A432VW36_9GAMM</name>
<dbReference type="Pfam" id="PF04087">
    <property type="entry name" value="DUF389"/>
    <property type="match status" value="1"/>
</dbReference>
<dbReference type="SUPFAM" id="SSF111331">
    <property type="entry name" value="NAD kinase/diacylglycerol kinase-like"/>
    <property type="match status" value="1"/>
</dbReference>
<dbReference type="PANTHER" id="PTHR20992">
    <property type="entry name" value="AT15442P-RELATED"/>
    <property type="match status" value="1"/>
</dbReference>
<evidence type="ECO:0000256" key="1">
    <source>
        <dbReference type="SAM" id="Phobius"/>
    </source>
</evidence>
<sequence length="643" mass="71062">MAFMEKALVVYPADQFALLEKIHTFALTHNIKLIDVPLDEFLATPGMFSDQADHVVALVTDQTAHQFIDIAKTLNLSLGFVPLIQGGPLATWFSLPKDTEAAIRLALEDDPEAIDILRCNNEVVLGSVTIGNTPFVNQRSSTWLQREQSPWRYAMYWLALLWRSIRNLFTISVFPVTITTEKKELHTAISGMVAIENDIYSAAARLLDTTISVQDNRVSCVAIAPKSVVQYLEFLFGSLLRRKNQRKLPSCIGYIKTKRLTLTTPKPVRVVLDGRLRKTDTVELEMYPRAVRINMSDEYHDFHEPIDDNKDTMRTDNLPHNEERISMITRHLPLFTHALEEDFRELFLQVRDSAVAHPHYIALMILSSVVATLGLFLSSTAVIIGAMVLAPLMAPIVAVAMGLLRSDRSLTTQALQTIGIGVVLGLLVSASLAMLVPVKEITPEIAGRLQPTLLDLGVAIACGIAGAYAYARASVMRSLPGVAIAVALVPPLCVAGIGLGWGSISMIWGAGLLLATNLVGIAGAAALTFLVLGYAPVKRARKGLIVTLVSVGIITIPLAFAFSSIYQNYRIERDISSFEFVYQNQRIEFTNIEVNARRHAIYLRADTIGSQPLDEASMRELKAELETRWGRSVILEVGFRYRL</sequence>
<proteinExistence type="predicted"/>
<keyword evidence="3" id="KW-1185">Reference proteome</keyword>
<comment type="caution">
    <text evidence="2">The sequence shown here is derived from an EMBL/GenBank/DDBJ whole genome shotgun (WGS) entry which is preliminary data.</text>
</comment>
<dbReference type="InterPro" id="IPR016064">
    <property type="entry name" value="NAD/diacylglycerol_kinase_sf"/>
</dbReference>
<feature type="transmembrane region" description="Helical" evidence="1">
    <location>
        <begin position="360"/>
        <end position="377"/>
    </location>
</feature>
<feature type="transmembrane region" description="Helical" evidence="1">
    <location>
        <begin position="449"/>
        <end position="470"/>
    </location>
</feature>
<dbReference type="OrthoDB" id="9790659at2"/>
<dbReference type="InterPro" id="IPR005240">
    <property type="entry name" value="DUF389"/>
</dbReference>
<dbReference type="Proteomes" id="UP000288212">
    <property type="component" value="Unassembled WGS sequence"/>
</dbReference>
<feature type="transmembrane region" description="Helical" evidence="1">
    <location>
        <begin position="507"/>
        <end position="532"/>
    </location>
</feature>
<dbReference type="Gene3D" id="2.60.200.40">
    <property type="match status" value="1"/>
</dbReference>
<evidence type="ECO:0000313" key="3">
    <source>
        <dbReference type="Proteomes" id="UP000288212"/>
    </source>
</evidence>
<feature type="transmembrane region" description="Helical" evidence="1">
    <location>
        <begin position="544"/>
        <end position="566"/>
    </location>
</feature>
<accession>A0A432VW36</accession>
<evidence type="ECO:0000313" key="2">
    <source>
        <dbReference type="EMBL" id="RUO20763.1"/>
    </source>
</evidence>
<organism evidence="2 3">
    <name type="scientific">Aliidiomarina haloalkalitolerans</name>
    <dbReference type="NCBI Taxonomy" id="859059"/>
    <lineage>
        <taxon>Bacteria</taxon>
        <taxon>Pseudomonadati</taxon>
        <taxon>Pseudomonadota</taxon>
        <taxon>Gammaproteobacteria</taxon>
        <taxon>Alteromonadales</taxon>
        <taxon>Idiomarinaceae</taxon>
        <taxon>Aliidiomarina</taxon>
    </lineage>
</organism>
<protein>
    <recommendedName>
        <fullName evidence="4">DUF389 domain-containing protein</fullName>
    </recommendedName>
</protein>
<evidence type="ECO:0008006" key="4">
    <source>
        <dbReference type="Google" id="ProtNLM"/>
    </source>
</evidence>
<keyword evidence="1" id="KW-1133">Transmembrane helix</keyword>
<feature type="transmembrane region" description="Helical" evidence="1">
    <location>
        <begin position="482"/>
        <end position="501"/>
    </location>
</feature>